<keyword evidence="2" id="KW-1185">Reference proteome</keyword>
<dbReference type="EMBL" id="LLXI01000020">
    <property type="protein sequence ID" value="PKY38190.1"/>
    <property type="molecule type" value="Genomic_DNA"/>
</dbReference>
<evidence type="ECO:0000313" key="1">
    <source>
        <dbReference type="EMBL" id="PKY38190.1"/>
    </source>
</evidence>
<proteinExistence type="predicted"/>
<organism evidence="1 2">
    <name type="scientific">Rhizophagus irregularis</name>
    <dbReference type="NCBI Taxonomy" id="588596"/>
    <lineage>
        <taxon>Eukaryota</taxon>
        <taxon>Fungi</taxon>
        <taxon>Fungi incertae sedis</taxon>
        <taxon>Mucoromycota</taxon>
        <taxon>Glomeromycotina</taxon>
        <taxon>Glomeromycetes</taxon>
        <taxon>Glomerales</taxon>
        <taxon>Glomeraceae</taxon>
        <taxon>Rhizophagus</taxon>
    </lineage>
</organism>
<dbReference type="Proteomes" id="UP000234323">
    <property type="component" value="Unassembled WGS sequence"/>
</dbReference>
<dbReference type="AlphaFoldDB" id="A0A2I1FV08"/>
<protein>
    <submittedName>
        <fullName evidence="1">Uncharacterized protein</fullName>
    </submittedName>
</protein>
<gene>
    <name evidence="1" type="ORF">RhiirA4_451141</name>
</gene>
<reference evidence="1 2" key="1">
    <citation type="submission" date="2015-10" db="EMBL/GenBank/DDBJ databases">
        <title>Genome analyses suggest a sexual origin of heterokaryosis in a supposedly ancient asexual fungus.</title>
        <authorList>
            <person name="Ropars J."/>
            <person name="Sedzielewska K."/>
            <person name="Noel J."/>
            <person name="Charron P."/>
            <person name="Farinelli L."/>
            <person name="Marton T."/>
            <person name="Kruger M."/>
            <person name="Pelin A."/>
            <person name="Brachmann A."/>
            <person name="Corradi N."/>
        </authorList>
    </citation>
    <scope>NUCLEOTIDE SEQUENCE [LARGE SCALE GENOMIC DNA]</scope>
    <source>
        <strain evidence="1 2">A4</strain>
    </source>
</reference>
<sequence>MSAITIKFIKNQNFTNTNKVALKEFSQHALEIFKLLTSELVKEQLDLYDMSNTSDKQVLADITGKNEKWAKKLLTWIQEAIVSGELRDPEKPRTIYLSSFLEKNEFIPKPYKPLLPSSLRKLGSVYLLLWHIV</sequence>
<accession>A0A2I1FV08</accession>
<evidence type="ECO:0000313" key="2">
    <source>
        <dbReference type="Proteomes" id="UP000234323"/>
    </source>
</evidence>
<name>A0A2I1FV08_9GLOM</name>
<comment type="caution">
    <text evidence="1">The sequence shown here is derived from an EMBL/GenBank/DDBJ whole genome shotgun (WGS) entry which is preliminary data.</text>
</comment>